<evidence type="ECO:0000313" key="1">
    <source>
        <dbReference type="EMBL" id="BCO26559.1"/>
    </source>
</evidence>
<evidence type="ECO:0000313" key="2">
    <source>
        <dbReference type="Proteomes" id="UP000824366"/>
    </source>
</evidence>
<sequence>MKATLKGSHTTAAPIHAIASKMAGTFYSVEGNVDFSPKPNGKYIVKGELNKVGSAVWIEDAETGQPATEKIVGK</sequence>
<protein>
    <recommendedName>
        <fullName evidence="3">Lipoprotein</fullName>
    </recommendedName>
</protein>
<reference evidence="1 2" key="1">
    <citation type="journal article" date="2021" name="Microbiol. Spectr.">
        <title>A Single Bacterium Capable of Oxidation and Reduction of Iron at Circumneutral pH.</title>
        <authorList>
            <person name="Kato S."/>
            <person name="Ohkuma M."/>
        </authorList>
    </citation>
    <scope>NUCLEOTIDE SEQUENCE [LARGE SCALE GENOMIC DNA]</scope>
    <source>
        <strain evidence="1 2">MIZ03</strain>
    </source>
</reference>
<proteinExistence type="predicted"/>
<dbReference type="Proteomes" id="UP000824366">
    <property type="component" value="Chromosome"/>
</dbReference>
<gene>
    <name evidence="1" type="ORF">MIZ03_1442</name>
</gene>
<keyword evidence="2" id="KW-1185">Reference proteome</keyword>
<accession>A0ABM7MK15</accession>
<dbReference type="EMBL" id="AP024238">
    <property type="protein sequence ID" value="BCO26559.1"/>
    <property type="molecule type" value="Genomic_DNA"/>
</dbReference>
<evidence type="ECO:0008006" key="3">
    <source>
        <dbReference type="Google" id="ProtNLM"/>
    </source>
</evidence>
<name>A0ABM7MK15_9BURK</name>
<organism evidence="1 2">
    <name type="scientific">Rhodoferax lithotrophicus</name>
    <dbReference type="NCBI Taxonomy" id="2798804"/>
    <lineage>
        <taxon>Bacteria</taxon>
        <taxon>Pseudomonadati</taxon>
        <taxon>Pseudomonadota</taxon>
        <taxon>Betaproteobacteria</taxon>
        <taxon>Burkholderiales</taxon>
        <taxon>Comamonadaceae</taxon>
        <taxon>Rhodoferax</taxon>
    </lineage>
</organism>